<dbReference type="EMBL" id="CAMXCT030006627">
    <property type="protein sequence ID" value="CAL4804597.1"/>
    <property type="molecule type" value="Genomic_DNA"/>
</dbReference>
<evidence type="ECO:0000313" key="5">
    <source>
        <dbReference type="Proteomes" id="UP001152797"/>
    </source>
</evidence>
<keyword evidence="2" id="KW-1133">Transmembrane helix</keyword>
<keyword evidence="5" id="KW-1185">Reference proteome</keyword>
<keyword evidence="2" id="KW-0812">Transmembrane</keyword>
<name>A0A9P1DVW7_9DINO</name>
<keyword evidence="2" id="KW-0472">Membrane</keyword>
<dbReference type="EMBL" id="CAMXCT010006627">
    <property type="protein sequence ID" value="CAI4017285.1"/>
    <property type="molecule type" value="Genomic_DNA"/>
</dbReference>
<dbReference type="OrthoDB" id="445508at2759"/>
<evidence type="ECO:0000256" key="1">
    <source>
        <dbReference type="SAM" id="MobiDB-lite"/>
    </source>
</evidence>
<sequence length="104" mass="11930">MSSAVGDEMELRRRKVQQDAEQKKIEEQEATGEGDVDELDKEYVEYFKKKYGENPRSDIMGIDGCALFVLIYIVVAGVVFTIIFLSMYARHRDIFANMPLPGFK</sequence>
<accession>A0A9P1DVW7</accession>
<reference evidence="4 5" key="2">
    <citation type="submission" date="2024-05" db="EMBL/GenBank/DDBJ databases">
        <authorList>
            <person name="Chen Y."/>
            <person name="Shah S."/>
            <person name="Dougan E. K."/>
            <person name="Thang M."/>
            <person name="Chan C."/>
        </authorList>
    </citation>
    <scope>NUCLEOTIDE SEQUENCE [LARGE SCALE GENOMIC DNA]</scope>
</reference>
<proteinExistence type="predicted"/>
<feature type="region of interest" description="Disordered" evidence="1">
    <location>
        <begin position="1"/>
        <end position="36"/>
    </location>
</feature>
<dbReference type="Proteomes" id="UP001152797">
    <property type="component" value="Unassembled WGS sequence"/>
</dbReference>
<feature type="compositionally biased region" description="Basic and acidic residues" evidence="1">
    <location>
        <begin position="16"/>
        <end position="27"/>
    </location>
</feature>
<evidence type="ECO:0000313" key="4">
    <source>
        <dbReference type="EMBL" id="CAL4804597.1"/>
    </source>
</evidence>
<feature type="transmembrane region" description="Helical" evidence="2">
    <location>
        <begin position="66"/>
        <end position="89"/>
    </location>
</feature>
<dbReference type="EMBL" id="CAMXCT020006627">
    <property type="protein sequence ID" value="CAL1170660.1"/>
    <property type="molecule type" value="Genomic_DNA"/>
</dbReference>
<organism evidence="3">
    <name type="scientific">Cladocopium goreaui</name>
    <dbReference type="NCBI Taxonomy" id="2562237"/>
    <lineage>
        <taxon>Eukaryota</taxon>
        <taxon>Sar</taxon>
        <taxon>Alveolata</taxon>
        <taxon>Dinophyceae</taxon>
        <taxon>Suessiales</taxon>
        <taxon>Symbiodiniaceae</taxon>
        <taxon>Cladocopium</taxon>
    </lineage>
</organism>
<dbReference type="AlphaFoldDB" id="A0A9P1DVW7"/>
<gene>
    <name evidence="3" type="ORF">C1SCF055_LOCUS41941</name>
</gene>
<evidence type="ECO:0000313" key="3">
    <source>
        <dbReference type="EMBL" id="CAI4017285.1"/>
    </source>
</evidence>
<protein>
    <submittedName>
        <fullName evidence="3">Uncharacterized protein</fullName>
    </submittedName>
</protein>
<reference evidence="3" key="1">
    <citation type="submission" date="2022-10" db="EMBL/GenBank/DDBJ databases">
        <authorList>
            <person name="Chen Y."/>
            <person name="Dougan E. K."/>
            <person name="Chan C."/>
            <person name="Rhodes N."/>
            <person name="Thang M."/>
        </authorList>
    </citation>
    <scope>NUCLEOTIDE SEQUENCE</scope>
</reference>
<evidence type="ECO:0000256" key="2">
    <source>
        <dbReference type="SAM" id="Phobius"/>
    </source>
</evidence>
<comment type="caution">
    <text evidence="3">The sequence shown here is derived from an EMBL/GenBank/DDBJ whole genome shotgun (WGS) entry which is preliminary data.</text>
</comment>